<evidence type="ECO:0000256" key="6">
    <source>
        <dbReference type="RuleBase" id="RU004914"/>
    </source>
</evidence>
<protein>
    <recommendedName>
        <fullName evidence="6">Protein DETOXIFICATION</fullName>
    </recommendedName>
    <alternativeName>
        <fullName evidence="6">Multidrug and toxic compound extrusion protein</fullName>
    </alternativeName>
</protein>
<evidence type="ECO:0000256" key="4">
    <source>
        <dbReference type="ARBA" id="ARBA00022989"/>
    </source>
</evidence>
<evidence type="ECO:0000256" key="3">
    <source>
        <dbReference type="ARBA" id="ARBA00022692"/>
    </source>
</evidence>
<dbReference type="AlphaFoldDB" id="A0A7J6VD62"/>
<dbReference type="InterPro" id="IPR002528">
    <property type="entry name" value="MATE_fam"/>
</dbReference>
<dbReference type="Proteomes" id="UP000554482">
    <property type="component" value="Unassembled WGS sequence"/>
</dbReference>
<feature type="transmembrane region" description="Helical" evidence="6">
    <location>
        <begin position="436"/>
        <end position="458"/>
    </location>
</feature>
<keyword evidence="5 6" id="KW-0472">Membrane</keyword>
<feature type="transmembrane region" description="Helical" evidence="6">
    <location>
        <begin position="181"/>
        <end position="199"/>
    </location>
</feature>
<feature type="transmembrane region" description="Helical" evidence="6">
    <location>
        <begin position="365"/>
        <end position="388"/>
    </location>
</feature>
<name>A0A7J6VD62_THATH</name>
<feature type="transmembrane region" description="Helical" evidence="6">
    <location>
        <begin position="140"/>
        <end position="161"/>
    </location>
</feature>
<feature type="transmembrane region" description="Helical" evidence="6">
    <location>
        <begin position="69"/>
        <end position="89"/>
    </location>
</feature>
<evidence type="ECO:0000256" key="1">
    <source>
        <dbReference type="ARBA" id="ARBA00004141"/>
    </source>
</evidence>
<evidence type="ECO:0000313" key="7">
    <source>
        <dbReference type="EMBL" id="KAF5182843.1"/>
    </source>
</evidence>
<dbReference type="PANTHER" id="PTHR11206">
    <property type="entry name" value="MULTIDRUG RESISTANCE PROTEIN"/>
    <property type="match status" value="1"/>
</dbReference>
<feature type="transmembrane region" description="Helical" evidence="6">
    <location>
        <begin position="408"/>
        <end position="429"/>
    </location>
</feature>
<dbReference type="OrthoDB" id="2126698at2759"/>
<dbReference type="GO" id="GO:0015297">
    <property type="term" value="F:antiporter activity"/>
    <property type="evidence" value="ECO:0007669"/>
    <property type="project" value="InterPro"/>
</dbReference>
<dbReference type="NCBIfam" id="TIGR00797">
    <property type="entry name" value="matE"/>
    <property type="match status" value="1"/>
</dbReference>
<keyword evidence="3 6" id="KW-0812">Transmembrane</keyword>
<feature type="transmembrane region" description="Helical" evidence="6">
    <location>
        <begin position="464"/>
        <end position="484"/>
    </location>
</feature>
<feature type="transmembrane region" description="Helical" evidence="6">
    <location>
        <begin position="240"/>
        <end position="262"/>
    </location>
</feature>
<sequence>MDESSVVNVTESLLQYQSDDDDDDSQHLIKYLNSDSIEEILGQKNIPAEWWALLIGWEIKQQWSFCGTYIIVALFNLMLSTVTQMIIGHQLGAMDFAAASMAILEIQNLGFIVMSGMAIAVQTLCAEASGAKKLDSLGTICQKAILVQLAAASVLSIFYWYSGTILETLGLWSEIADKSQLFALGLIPQLYAYAFSFPMQRFLLAQNIMNPLAYIAVTVLLLHLVLTWVVVVVFNYGLIGAALTLSFSWWLLVIMTGVYILVSPSCQKTWTGFSATAFSGLWAYSKLALPSIFMLSFETWYSVGLVLSAAYFADPTVSVASFAICVNYLNCDFTLMLGLSTAAIVRAGTEIESGHPRVARLSAMVVSGTSILISIICSALVLACGPALSKAFINDAEVLKTVSDFVPLLAISIFLNGIEPILSGVVIGCGRPGLVVLLYFCNYYIIGFTFGYSLAFMTNLGVAGIWWGVILGYSVQALGLLILFMKTNWDKAVDNGFDSSKRSRKEEVLHYEPSVV</sequence>
<feature type="transmembrane region" description="Helical" evidence="6">
    <location>
        <begin position="319"/>
        <end position="345"/>
    </location>
</feature>
<gene>
    <name evidence="7" type="ORF">FRX31_027569</name>
</gene>
<dbReference type="GO" id="GO:0016020">
    <property type="term" value="C:membrane"/>
    <property type="evidence" value="ECO:0007669"/>
    <property type="project" value="UniProtKB-SubCell"/>
</dbReference>
<dbReference type="CDD" id="cd13132">
    <property type="entry name" value="MATE_eukaryotic"/>
    <property type="match status" value="1"/>
</dbReference>
<feature type="transmembrane region" description="Helical" evidence="6">
    <location>
        <begin position="109"/>
        <end position="128"/>
    </location>
</feature>
<proteinExistence type="inferred from homology"/>
<evidence type="ECO:0000256" key="2">
    <source>
        <dbReference type="ARBA" id="ARBA00010199"/>
    </source>
</evidence>
<organism evidence="7 8">
    <name type="scientific">Thalictrum thalictroides</name>
    <name type="common">Rue-anemone</name>
    <name type="synonym">Anemone thalictroides</name>
    <dbReference type="NCBI Taxonomy" id="46969"/>
    <lineage>
        <taxon>Eukaryota</taxon>
        <taxon>Viridiplantae</taxon>
        <taxon>Streptophyta</taxon>
        <taxon>Embryophyta</taxon>
        <taxon>Tracheophyta</taxon>
        <taxon>Spermatophyta</taxon>
        <taxon>Magnoliopsida</taxon>
        <taxon>Ranunculales</taxon>
        <taxon>Ranunculaceae</taxon>
        <taxon>Thalictroideae</taxon>
        <taxon>Thalictrum</taxon>
    </lineage>
</organism>
<evidence type="ECO:0000256" key="5">
    <source>
        <dbReference type="ARBA" id="ARBA00023136"/>
    </source>
</evidence>
<keyword evidence="8" id="KW-1185">Reference proteome</keyword>
<dbReference type="GO" id="GO:1990961">
    <property type="term" value="P:xenobiotic detoxification by transmembrane export across the plasma membrane"/>
    <property type="evidence" value="ECO:0007669"/>
    <property type="project" value="InterPro"/>
</dbReference>
<evidence type="ECO:0000313" key="8">
    <source>
        <dbReference type="Proteomes" id="UP000554482"/>
    </source>
</evidence>
<dbReference type="EMBL" id="JABWDY010034243">
    <property type="protein sequence ID" value="KAF5182843.1"/>
    <property type="molecule type" value="Genomic_DNA"/>
</dbReference>
<dbReference type="InterPro" id="IPR045069">
    <property type="entry name" value="MATE_euk"/>
</dbReference>
<keyword evidence="4 6" id="KW-1133">Transmembrane helix</keyword>
<accession>A0A7J6VD62</accession>
<dbReference type="Pfam" id="PF01554">
    <property type="entry name" value="MatE"/>
    <property type="match status" value="2"/>
</dbReference>
<dbReference type="GO" id="GO:0042910">
    <property type="term" value="F:xenobiotic transmembrane transporter activity"/>
    <property type="evidence" value="ECO:0007669"/>
    <property type="project" value="InterPro"/>
</dbReference>
<comment type="caution">
    <text evidence="7">The sequence shown here is derived from an EMBL/GenBank/DDBJ whole genome shotgun (WGS) entry which is preliminary data.</text>
</comment>
<feature type="transmembrane region" description="Helical" evidence="6">
    <location>
        <begin position="292"/>
        <end position="313"/>
    </location>
</feature>
<feature type="transmembrane region" description="Helical" evidence="6">
    <location>
        <begin position="211"/>
        <end position="234"/>
    </location>
</feature>
<comment type="subcellular location">
    <subcellularLocation>
        <location evidence="1">Membrane</location>
        <topology evidence="1">Multi-pass membrane protein</topology>
    </subcellularLocation>
</comment>
<reference evidence="7 8" key="1">
    <citation type="submission" date="2020-06" db="EMBL/GenBank/DDBJ databases">
        <title>Transcriptomic and genomic resources for Thalictrum thalictroides and T. hernandezii: Facilitating candidate gene discovery in an emerging model plant lineage.</title>
        <authorList>
            <person name="Arias T."/>
            <person name="Riano-Pachon D.M."/>
            <person name="Di Stilio V.S."/>
        </authorList>
    </citation>
    <scope>NUCLEOTIDE SEQUENCE [LARGE SCALE GENOMIC DNA]</scope>
    <source>
        <strain evidence="8">cv. WT478/WT964</strain>
        <tissue evidence="7">Leaves</tissue>
    </source>
</reference>
<comment type="similarity">
    <text evidence="2 6">Belongs to the multi antimicrobial extrusion (MATE) (TC 2.A.66.1) family.</text>
</comment>